<keyword evidence="3" id="KW-1185">Reference proteome</keyword>
<feature type="region of interest" description="Disordered" evidence="1">
    <location>
        <begin position="1"/>
        <end position="48"/>
    </location>
</feature>
<dbReference type="EMBL" id="JAPFFI010000024">
    <property type="protein sequence ID" value="KAJ6313470.1"/>
    <property type="molecule type" value="Genomic_DNA"/>
</dbReference>
<reference evidence="2" key="2">
    <citation type="journal article" date="2023" name="Int. J. Mol. Sci.">
        <title>De Novo Assembly and Annotation of 11 Diverse Shrub Willow (Salix) Genomes Reveals Novel Gene Organization in Sex-Linked Regions.</title>
        <authorList>
            <person name="Hyden B."/>
            <person name="Feng K."/>
            <person name="Yates T.B."/>
            <person name="Jawdy S."/>
            <person name="Cereghino C."/>
            <person name="Smart L.B."/>
            <person name="Muchero W."/>
        </authorList>
    </citation>
    <scope>NUCLEOTIDE SEQUENCE</scope>
    <source>
        <tissue evidence="2">Shoot tip</tissue>
    </source>
</reference>
<evidence type="ECO:0000313" key="3">
    <source>
        <dbReference type="Proteomes" id="UP001141253"/>
    </source>
</evidence>
<protein>
    <submittedName>
        <fullName evidence="2">Uncharacterized protein</fullName>
    </submittedName>
</protein>
<proteinExistence type="predicted"/>
<dbReference type="Proteomes" id="UP001141253">
    <property type="component" value="Chromosome 10"/>
</dbReference>
<comment type="caution">
    <text evidence="2">The sequence shown here is derived from an EMBL/GenBank/DDBJ whole genome shotgun (WGS) entry which is preliminary data.</text>
</comment>
<evidence type="ECO:0000256" key="1">
    <source>
        <dbReference type="SAM" id="MobiDB-lite"/>
    </source>
</evidence>
<organism evidence="2 3">
    <name type="scientific">Salix suchowensis</name>
    <dbReference type="NCBI Taxonomy" id="1278906"/>
    <lineage>
        <taxon>Eukaryota</taxon>
        <taxon>Viridiplantae</taxon>
        <taxon>Streptophyta</taxon>
        <taxon>Embryophyta</taxon>
        <taxon>Tracheophyta</taxon>
        <taxon>Spermatophyta</taxon>
        <taxon>Magnoliopsida</taxon>
        <taxon>eudicotyledons</taxon>
        <taxon>Gunneridae</taxon>
        <taxon>Pentapetalae</taxon>
        <taxon>rosids</taxon>
        <taxon>fabids</taxon>
        <taxon>Malpighiales</taxon>
        <taxon>Salicaceae</taxon>
        <taxon>Saliceae</taxon>
        <taxon>Salix</taxon>
    </lineage>
</organism>
<reference evidence="2" key="1">
    <citation type="submission" date="2022-10" db="EMBL/GenBank/DDBJ databases">
        <authorList>
            <person name="Hyden B.L."/>
            <person name="Feng K."/>
            <person name="Yates T."/>
            <person name="Jawdy S."/>
            <person name="Smart L.B."/>
            <person name="Muchero W."/>
        </authorList>
    </citation>
    <scope>NUCLEOTIDE SEQUENCE</scope>
    <source>
        <tissue evidence="2">Shoot tip</tissue>
    </source>
</reference>
<evidence type="ECO:0000313" key="2">
    <source>
        <dbReference type="EMBL" id="KAJ6313470.1"/>
    </source>
</evidence>
<name>A0ABQ8ZYT8_9ROSI</name>
<sequence>MIYYTTGSMASISPPRKRSFLSIGPSSLFGEHTERERDTEREREREREREAHIIHSLVHATLRIHMSL</sequence>
<gene>
    <name evidence="2" type="ORF">OIU77_014880</name>
</gene>
<accession>A0ABQ8ZYT8</accession>
<feature type="compositionally biased region" description="Basic and acidic residues" evidence="1">
    <location>
        <begin position="31"/>
        <end position="48"/>
    </location>
</feature>
<feature type="compositionally biased region" description="Polar residues" evidence="1">
    <location>
        <begin position="1"/>
        <end position="11"/>
    </location>
</feature>